<evidence type="ECO:0000313" key="2">
    <source>
        <dbReference type="Proteomes" id="UP000299102"/>
    </source>
</evidence>
<dbReference type="Proteomes" id="UP000299102">
    <property type="component" value="Unassembled WGS sequence"/>
</dbReference>
<comment type="caution">
    <text evidence="1">The sequence shown here is derived from an EMBL/GenBank/DDBJ whole genome shotgun (WGS) entry which is preliminary data.</text>
</comment>
<sequence length="115" mass="12447">MPSLHELFDNEKQKEDAQLGEFDLHLTDCARKRPKVKRLVAGDDRGGEAGVHRRCEGSSAVTCRRVSESSDGLPPPLHQPISHLLPLSYGISLATPEESLVSRASTGGGDPAEYI</sequence>
<reference evidence="1 2" key="1">
    <citation type="journal article" date="2019" name="Commun. Biol.">
        <title>The bagworm genome reveals a unique fibroin gene that provides high tensile strength.</title>
        <authorList>
            <person name="Kono N."/>
            <person name="Nakamura H."/>
            <person name="Ohtoshi R."/>
            <person name="Tomita M."/>
            <person name="Numata K."/>
            <person name="Arakawa K."/>
        </authorList>
    </citation>
    <scope>NUCLEOTIDE SEQUENCE [LARGE SCALE GENOMIC DNA]</scope>
</reference>
<keyword evidence="2" id="KW-1185">Reference proteome</keyword>
<proteinExistence type="predicted"/>
<name>A0A4C1Y7L3_EUMVA</name>
<organism evidence="1 2">
    <name type="scientific">Eumeta variegata</name>
    <name type="common">Bagworm moth</name>
    <name type="synonym">Eumeta japonica</name>
    <dbReference type="NCBI Taxonomy" id="151549"/>
    <lineage>
        <taxon>Eukaryota</taxon>
        <taxon>Metazoa</taxon>
        <taxon>Ecdysozoa</taxon>
        <taxon>Arthropoda</taxon>
        <taxon>Hexapoda</taxon>
        <taxon>Insecta</taxon>
        <taxon>Pterygota</taxon>
        <taxon>Neoptera</taxon>
        <taxon>Endopterygota</taxon>
        <taxon>Lepidoptera</taxon>
        <taxon>Glossata</taxon>
        <taxon>Ditrysia</taxon>
        <taxon>Tineoidea</taxon>
        <taxon>Psychidae</taxon>
        <taxon>Oiketicinae</taxon>
        <taxon>Eumeta</taxon>
    </lineage>
</organism>
<protein>
    <submittedName>
        <fullName evidence="1">Uncharacterized protein</fullName>
    </submittedName>
</protein>
<evidence type="ECO:0000313" key="1">
    <source>
        <dbReference type="EMBL" id="GBP71898.1"/>
    </source>
</evidence>
<dbReference type="AlphaFoldDB" id="A0A4C1Y7L3"/>
<dbReference type="EMBL" id="BGZK01001125">
    <property type="protein sequence ID" value="GBP71898.1"/>
    <property type="molecule type" value="Genomic_DNA"/>
</dbReference>
<accession>A0A4C1Y7L3</accession>
<gene>
    <name evidence="1" type="ORF">EVAR_56055_1</name>
</gene>